<dbReference type="Pfam" id="PF02426">
    <property type="entry name" value="MIase"/>
    <property type="match status" value="2"/>
</dbReference>
<comment type="caution">
    <text evidence="2">The sequence shown here is derived from an EMBL/GenBank/DDBJ whole genome shotgun (WGS) entry which is preliminary data.</text>
</comment>
<feature type="domain" description="Muconolactone isomerase" evidence="1">
    <location>
        <begin position="15"/>
        <end position="104"/>
    </location>
</feature>
<proteinExistence type="predicted"/>
<evidence type="ECO:0000259" key="1">
    <source>
        <dbReference type="Pfam" id="PF02426"/>
    </source>
</evidence>
<dbReference type="InterPro" id="IPR011008">
    <property type="entry name" value="Dimeric_a/b-barrel"/>
</dbReference>
<dbReference type="Proteomes" id="UP001159427">
    <property type="component" value="Unassembled WGS sequence"/>
</dbReference>
<sequence>FIRDHSLLLRLKMSLLYLIKLTVEYKGIPQKQFIHTWSKQAKESLKAKEDGKILQLWKVVGERKVLYVMRVDNPDDIDRMSFNLPIVKEMGDQVELEVKPLRAYEAFATELNKKVTGEEDAFQELTTIPKAGLFYWITIMIEYPGKTQDELLAVWLQEAKAAIGGKKKGSVVDIWKVIGERKVHVLMCVDSPYIVDRISFELPLMKQMGDSVQMEVTSVRPYEAFYDDLKKLA</sequence>
<accession>A0ABN8LIX1</accession>
<protein>
    <recommendedName>
        <fullName evidence="1">Muconolactone isomerase domain-containing protein</fullName>
    </recommendedName>
</protein>
<keyword evidence="3" id="KW-1185">Reference proteome</keyword>
<organism evidence="2 3">
    <name type="scientific">Porites evermanni</name>
    <dbReference type="NCBI Taxonomy" id="104178"/>
    <lineage>
        <taxon>Eukaryota</taxon>
        <taxon>Metazoa</taxon>
        <taxon>Cnidaria</taxon>
        <taxon>Anthozoa</taxon>
        <taxon>Hexacorallia</taxon>
        <taxon>Scleractinia</taxon>
        <taxon>Fungiina</taxon>
        <taxon>Poritidae</taxon>
        <taxon>Porites</taxon>
    </lineage>
</organism>
<evidence type="ECO:0000313" key="3">
    <source>
        <dbReference type="Proteomes" id="UP001159427"/>
    </source>
</evidence>
<gene>
    <name evidence="2" type="ORF">PEVE_00026507</name>
</gene>
<feature type="domain" description="Muconolactone isomerase" evidence="1">
    <location>
        <begin position="135"/>
        <end position="213"/>
    </location>
</feature>
<feature type="non-terminal residue" evidence="2">
    <location>
        <position position="1"/>
    </location>
</feature>
<name>A0ABN8LIX1_9CNID</name>
<dbReference type="InterPro" id="IPR026029">
    <property type="entry name" value="MLI_dom"/>
</dbReference>
<evidence type="ECO:0000313" key="2">
    <source>
        <dbReference type="EMBL" id="CAH3016145.1"/>
    </source>
</evidence>
<dbReference type="Gene3D" id="3.30.70.1060">
    <property type="entry name" value="Dimeric alpha+beta barrel"/>
    <property type="match status" value="2"/>
</dbReference>
<dbReference type="SUPFAM" id="SSF54909">
    <property type="entry name" value="Dimeric alpha+beta barrel"/>
    <property type="match status" value="2"/>
</dbReference>
<dbReference type="EMBL" id="CALNXI010000036">
    <property type="protein sequence ID" value="CAH3016145.1"/>
    <property type="molecule type" value="Genomic_DNA"/>
</dbReference>
<reference evidence="2 3" key="1">
    <citation type="submission" date="2022-05" db="EMBL/GenBank/DDBJ databases">
        <authorList>
            <consortium name="Genoscope - CEA"/>
            <person name="William W."/>
        </authorList>
    </citation>
    <scope>NUCLEOTIDE SEQUENCE [LARGE SCALE GENOMIC DNA]</scope>
</reference>